<keyword evidence="3" id="KW-0812">Transmembrane</keyword>
<dbReference type="SUPFAM" id="SSF57196">
    <property type="entry name" value="EGF/Laminin"/>
    <property type="match status" value="1"/>
</dbReference>
<name>A0AAN8JNW5_PATCE</name>
<keyword evidence="3" id="KW-0472">Membrane</keyword>
<gene>
    <name evidence="7" type="ORF">SNE40_009514</name>
</gene>
<sequence>MFRPINLSILLTLCVCVRSMYFDCRRGGQECMNSAPCSNTGECVCGSTAFGPQCQYSTAEYTEKFNLAECEFSCLNGGRCITEIATKSDTCLCTDTFYGDFCESRRAVAVCTGNTMDIYITPFPVFDGAVYVKNNETDPECQFGLTEFGSVKTYNLTLTTTANSTGDCSLESILNTPSAGDVTYNVDIIIQGSLFVTAPDILVKATCVHLNSGVSSLNSDLGTITVDERVPQANDIVTTTYEPVKMDIQNALGTKISPPLYLDKPLRLFFPLSDTQKYTKLVLMKCYAIRGPDIVPQINVTIIDNGCITKEGSYIESTEGIQYTTSPPTVSFYFQAFKFHQSPVVLFECNVKVCRPEEICEVPTCGARRKRSVKHVDDSNDEEVILQQSLTVLDASDPVDLQTSPTGKVTVVVPGEPKPAAAPAQENCFQSVNVMVSLAILLLTVVAFMLATLCITVKFMKVRSQVKVVG</sequence>
<evidence type="ECO:0000256" key="4">
    <source>
        <dbReference type="SAM" id="SignalP"/>
    </source>
</evidence>
<evidence type="ECO:0000259" key="5">
    <source>
        <dbReference type="PROSITE" id="PS50026"/>
    </source>
</evidence>
<comment type="caution">
    <text evidence="7">The sequence shown here is derived from an EMBL/GenBank/DDBJ whole genome shotgun (WGS) entry which is preliminary data.</text>
</comment>
<evidence type="ECO:0008006" key="9">
    <source>
        <dbReference type="Google" id="ProtNLM"/>
    </source>
</evidence>
<dbReference type="InterPro" id="IPR057371">
    <property type="entry name" value="VERL_C"/>
</dbReference>
<dbReference type="InterPro" id="IPR051962">
    <property type="entry name" value="Cuticlin"/>
</dbReference>
<reference evidence="7 8" key="1">
    <citation type="submission" date="2024-01" db="EMBL/GenBank/DDBJ databases">
        <title>The genome of the rayed Mediterranean limpet Patella caerulea (Linnaeus, 1758).</title>
        <authorList>
            <person name="Anh-Thu Weber A."/>
            <person name="Halstead-Nussloch G."/>
        </authorList>
    </citation>
    <scope>NUCLEOTIDE SEQUENCE [LARGE SCALE GENOMIC DNA]</scope>
    <source>
        <strain evidence="7">AATW-2023a</strain>
        <tissue evidence="7">Whole specimen</tissue>
    </source>
</reference>
<dbReference type="PANTHER" id="PTHR22907:SF54">
    <property type="entry name" value="GH04558P"/>
    <property type="match status" value="1"/>
</dbReference>
<dbReference type="PROSITE" id="PS51034">
    <property type="entry name" value="ZP_2"/>
    <property type="match status" value="1"/>
</dbReference>
<evidence type="ECO:0000256" key="3">
    <source>
        <dbReference type="SAM" id="Phobius"/>
    </source>
</evidence>
<dbReference type="InterPro" id="IPR000742">
    <property type="entry name" value="EGF"/>
</dbReference>
<dbReference type="Gene3D" id="2.60.40.4100">
    <property type="entry name" value="Zona pellucida, ZP-C domain"/>
    <property type="match status" value="1"/>
</dbReference>
<dbReference type="InterPro" id="IPR042235">
    <property type="entry name" value="ZP-C_dom"/>
</dbReference>
<dbReference type="PROSITE" id="PS50026">
    <property type="entry name" value="EGF_3"/>
    <property type="match status" value="1"/>
</dbReference>
<evidence type="ECO:0000259" key="6">
    <source>
        <dbReference type="PROSITE" id="PS51034"/>
    </source>
</evidence>
<dbReference type="Proteomes" id="UP001347796">
    <property type="component" value="Unassembled WGS sequence"/>
</dbReference>
<dbReference type="AlphaFoldDB" id="A0AAN8JNW5"/>
<keyword evidence="1 4" id="KW-0732">Signal</keyword>
<dbReference type="EMBL" id="JAZGQO010000007">
    <property type="protein sequence ID" value="KAK6181712.1"/>
    <property type="molecule type" value="Genomic_DNA"/>
</dbReference>
<feature type="signal peptide" evidence="4">
    <location>
        <begin position="1"/>
        <end position="19"/>
    </location>
</feature>
<feature type="disulfide bond" evidence="2">
    <location>
        <begin position="93"/>
        <end position="102"/>
    </location>
</feature>
<evidence type="ECO:0000313" key="8">
    <source>
        <dbReference type="Proteomes" id="UP001347796"/>
    </source>
</evidence>
<dbReference type="SMART" id="SM00241">
    <property type="entry name" value="ZP"/>
    <property type="match status" value="1"/>
</dbReference>
<keyword evidence="2" id="KW-1015">Disulfide bond</keyword>
<feature type="disulfide bond" evidence="2">
    <location>
        <begin position="74"/>
        <end position="91"/>
    </location>
</feature>
<keyword evidence="8" id="KW-1185">Reference proteome</keyword>
<accession>A0AAN8JNW5</accession>
<keyword evidence="2" id="KW-0245">EGF-like domain</keyword>
<organism evidence="7 8">
    <name type="scientific">Patella caerulea</name>
    <name type="common">Rayed Mediterranean limpet</name>
    <dbReference type="NCBI Taxonomy" id="87958"/>
    <lineage>
        <taxon>Eukaryota</taxon>
        <taxon>Metazoa</taxon>
        <taxon>Spiralia</taxon>
        <taxon>Lophotrochozoa</taxon>
        <taxon>Mollusca</taxon>
        <taxon>Gastropoda</taxon>
        <taxon>Patellogastropoda</taxon>
        <taxon>Patelloidea</taxon>
        <taxon>Patellidae</taxon>
        <taxon>Patella</taxon>
    </lineage>
</organism>
<evidence type="ECO:0000313" key="7">
    <source>
        <dbReference type="EMBL" id="KAK6181712.1"/>
    </source>
</evidence>
<dbReference type="PROSITE" id="PS00022">
    <property type="entry name" value="EGF_1"/>
    <property type="match status" value="2"/>
</dbReference>
<feature type="domain" description="EGF-like" evidence="5">
    <location>
        <begin position="66"/>
        <end position="103"/>
    </location>
</feature>
<dbReference type="SMART" id="SM00181">
    <property type="entry name" value="EGF"/>
    <property type="match status" value="1"/>
</dbReference>
<feature type="transmembrane region" description="Helical" evidence="3">
    <location>
        <begin position="434"/>
        <end position="457"/>
    </location>
</feature>
<feature type="chain" id="PRO_5042845688" description="ZP domain-containing protein" evidence="4">
    <location>
        <begin position="20"/>
        <end position="470"/>
    </location>
</feature>
<dbReference type="Pfam" id="PF25272">
    <property type="entry name" value="VERL_C"/>
    <property type="match status" value="1"/>
</dbReference>
<dbReference type="InterPro" id="IPR001507">
    <property type="entry name" value="ZP_dom"/>
</dbReference>
<feature type="domain" description="ZP" evidence="6">
    <location>
        <begin position="110"/>
        <end position="372"/>
    </location>
</feature>
<protein>
    <recommendedName>
        <fullName evidence="9">ZP domain-containing protein</fullName>
    </recommendedName>
</protein>
<dbReference type="Gene3D" id="2.10.25.10">
    <property type="entry name" value="Laminin"/>
    <property type="match status" value="1"/>
</dbReference>
<feature type="disulfide bond" evidence="2">
    <location>
        <begin position="70"/>
        <end position="80"/>
    </location>
</feature>
<keyword evidence="3" id="KW-1133">Transmembrane helix</keyword>
<proteinExistence type="predicted"/>
<dbReference type="PANTHER" id="PTHR22907">
    <property type="entry name" value="GH04558P"/>
    <property type="match status" value="1"/>
</dbReference>
<evidence type="ECO:0000256" key="1">
    <source>
        <dbReference type="ARBA" id="ARBA00022729"/>
    </source>
</evidence>
<evidence type="ECO:0000256" key="2">
    <source>
        <dbReference type="PROSITE-ProRule" id="PRU00076"/>
    </source>
</evidence>